<comment type="caution">
    <text evidence="1">The sequence shown here is derived from an EMBL/GenBank/DDBJ whole genome shotgun (WGS) entry which is preliminary data.</text>
</comment>
<keyword evidence="2" id="KW-1185">Reference proteome</keyword>
<evidence type="ECO:0000313" key="1">
    <source>
        <dbReference type="EMBL" id="OII77680.1"/>
    </source>
</evidence>
<gene>
    <name evidence="1" type="ORF">cand_014960</name>
</gene>
<dbReference type="EMBL" id="LRBS01000031">
    <property type="protein sequence ID" value="OII77680.1"/>
    <property type="molecule type" value="Genomic_DNA"/>
</dbReference>
<reference evidence="1 2" key="1">
    <citation type="submission" date="2016-10" db="EMBL/GenBank/DDBJ databases">
        <title>Reductive evolution of mitochondrial metabolism and differential evolution of invasion-related proteins in Cryptosporidium.</title>
        <authorList>
            <person name="Liu S."/>
            <person name="Roellig D.M."/>
            <person name="Guo Y."/>
            <person name="Li N."/>
            <person name="Frace M.A."/>
            <person name="Tang K."/>
            <person name="Zhang L."/>
            <person name="Feng Y."/>
            <person name="Xiao L."/>
        </authorList>
    </citation>
    <scope>NUCLEOTIDE SEQUENCE [LARGE SCALE GENOMIC DNA]</scope>
    <source>
        <strain evidence="1">30847</strain>
    </source>
</reference>
<evidence type="ECO:0008006" key="3">
    <source>
        <dbReference type="Google" id="ProtNLM"/>
    </source>
</evidence>
<sequence>MSWGKSSADWLHVCIQYVESARDICNLALVCHDWYMTIQCSLQSQDFIEGRESLSIEHTSEFIKNIKQSRGTWYSSIHCQITFSKEYCRKPAILNLSLLLQCNCFPHLISLKIATPNLASEVVDYIIQNAKNLESLQLCLNNPCPSYFIQRLCSKLLNLKNISIIIMKYQYNKNGDMAVSVVKKRHMVVKRPRIYSEDAQLLKSNSIWRYLEFYTQDIFV</sequence>
<dbReference type="VEuPathDB" id="CryptoDB:cand_014960"/>
<protein>
    <recommendedName>
        <fullName evidence="3">F-box domain-containing protein</fullName>
    </recommendedName>
</protein>
<name>A0A1J4MU27_9CRYT</name>
<evidence type="ECO:0000313" key="2">
    <source>
        <dbReference type="Proteomes" id="UP000186804"/>
    </source>
</evidence>
<organism evidence="1 2">
    <name type="scientific">Cryptosporidium andersoni</name>
    <dbReference type="NCBI Taxonomy" id="117008"/>
    <lineage>
        <taxon>Eukaryota</taxon>
        <taxon>Sar</taxon>
        <taxon>Alveolata</taxon>
        <taxon>Apicomplexa</taxon>
        <taxon>Conoidasida</taxon>
        <taxon>Coccidia</taxon>
        <taxon>Eucoccidiorida</taxon>
        <taxon>Eimeriorina</taxon>
        <taxon>Cryptosporidiidae</taxon>
        <taxon>Cryptosporidium</taxon>
    </lineage>
</organism>
<accession>A0A1J4MU27</accession>
<dbReference type="RefSeq" id="XP_067069526.1">
    <property type="nucleotide sequence ID" value="XM_067211731.1"/>
</dbReference>
<dbReference type="OrthoDB" id="339339at2759"/>
<dbReference type="AlphaFoldDB" id="A0A1J4MU27"/>
<proteinExistence type="predicted"/>
<dbReference type="GeneID" id="92365681"/>
<dbReference type="Proteomes" id="UP000186804">
    <property type="component" value="Unassembled WGS sequence"/>
</dbReference>